<sequence length="240" mass="27906">MKKSEKKVKNMALQEDIKQLILNKGLKAGDLMPTENELMEYLNVSRSSLREAVKSLEALHILDIRHGVGTFISESSLTPMIQSLAFHTQLQLQNNIKYLLDILDIREILQYGFAPLAIANISDTEVDQLQQLSLELQQLARQNLFSSELEYKIQLQTYQAINNPLLSQYLGAFWQIFNLQEENLPTITLSAQEVALHYREWVDAVEARDINRFQHAVLLYFRTLRQRLQQKEKEKENGQY</sequence>
<dbReference type="RefSeq" id="WP_039136918.1">
    <property type="nucleotide sequence ID" value="NZ_JPXY01000056.1"/>
</dbReference>
<evidence type="ECO:0000256" key="3">
    <source>
        <dbReference type="ARBA" id="ARBA00023163"/>
    </source>
</evidence>
<dbReference type="InterPro" id="IPR036388">
    <property type="entry name" value="WH-like_DNA-bd_sf"/>
</dbReference>
<dbReference type="SMART" id="SM00345">
    <property type="entry name" value="HTH_GNTR"/>
    <property type="match status" value="1"/>
</dbReference>
<dbReference type="InterPro" id="IPR036390">
    <property type="entry name" value="WH_DNA-bd_sf"/>
</dbReference>
<gene>
    <name evidence="5" type="ORF">P375_11000</name>
</gene>
<dbReference type="SUPFAM" id="SSF46785">
    <property type="entry name" value="Winged helix' DNA-binding domain"/>
    <property type="match status" value="1"/>
</dbReference>
<evidence type="ECO:0000256" key="2">
    <source>
        <dbReference type="ARBA" id="ARBA00023125"/>
    </source>
</evidence>
<dbReference type="Gene3D" id="1.20.120.530">
    <property type="entry name" value="GntR ligand-binding domain-like"/>
    <property type="match status" value="1"/>
</dbReference>
<dbReference type="Pfam" id="PF07729">
    <property type="entry name" value="FCD"/>
    <property type="match status" value="1"/>
</dbReference>
<keyword evidence="3" id="KW-0804">Transcription</keyword>
<dbReference type="PANTHER" id="PTHR43537:SF54">
    <property type="entry name" value="TRANSCRIPTIONAL REGULATOR, GNTR FAMILY"/>
    <property type="match status" value="1"/>
</dbReference>
<feature type="domain" description="HTH gntR-type" evidence="4">
    <location>
        <begin position="7"/>
        <end position="75"/>
    </location>
</feature>
<dbReference type="PANTHER" id="PTHR43537">
    <property type="entry name" value="TRANSCRIPTIONAL REGULATOR, GNTR FAMILY"/>
    <property type="match status" value="1"/>
</dbReference>
<reference evidence="5 6" key="1">
    <citation type="submission" date="2014-08" db="EMBL/GenBank/DDBJ databases">
        <title>Chaperone-usher fimbriae in a diverse selection of Gallibacterium genomes.</title>
        <authorList>
            <person name="Kudirkiene E."/>
            <person name="Bager R.J."/>
            <person name="Johnson T.J."/>
            <person name="Bojesen A.M."/>
        </authorList>
    </citation>
    <scope>NUCLEOTIDE SEQUENCE [LARGE SCALE GENOMIC DNA]</scope>
    <source>
        <strain evidence="5 6">CCM5976</strain>
    </source>
</reference>
<dbReference type="InterPro" id="IPR008920">
    <property type="entry name" value="TF_FadR/GntR_C"/>
</dbReference>
<accession>A0A0A2XXR0</accession>
<dbReference type="Proteomes" id="UP000030418">
    <property type="component" value="Unassembled WGS sequence"/>
</dbReference>
<name>A0A0A2XXR0_9PAST</name>
<dbReference type="PRINTS" id="PR00035">
    <property type="entry name" value="HTHGNTR"/>
</dbReference>
<keyword evidence="6" id="KW-1185">Reference proteome</keyword>
<keyword evidence="2" id="KW-0238">DNA-binding</keyword>
<dbReference type="GO" id="GO:0003677">
    <property type="term" value="F:DNA binding"/>
    <property type="evidence" value="ECO:0007669"/>
    <property type="project" value="UniProtKB-KW"/>
</dbReference>
<dbReference type="GO" id="GO:0003700">
    <property type="term" value="F:DNA-binding transcription factor activity"/>
    <property type="evidence" value="ECO:0007669"/>
    <property type="project" value="InterPro"/>
</dbReference>
<proteinExistence type="predicted"/>
<dbReference type="SUPFAM" id="SSF48008">
    <property type="entry name" value="GntR ligand-binding domain-like"/>
    <property type="match status" value="1"/>
</dbReference>
<dbReference type="CDD" id="cd07377">
    <property type="entry name" value="WHTH_GntR"/>
    <property type="match status" value="1"/>
</dbReference>
<dbReference type="InterPro" id="IPR000524">
    <property type="entry name" value="Tscrpt_reg_HTH_GntR"/>
</dbReference>
<dbReference type="Gene3D" id="1.10.10.10">
    <property type="entry name" value="Winged helix-like DNA-binding domain superfamily/Winged helix DNA-binding domain"/>
    <property type="match status" value="1"/>
</dbReference>
<keyword evidence="1" id="KW-0805">Transcription regulation</keyword>
<evidence type="ECO:0000256" key="1">
    <source>
        <dbReference type="ARBA" id="ARBA00023015"/>
    </source>
</evidence>
<evidence type="ECO:0000259" key="4">
    <source>
        <dbReference type="PROSITE" id="PS50949"/>
    </source>
</evidence>
<organism evidence="5 6">
    <name type="scientific">Gallibacterium genomosp. 2</name>
    <dbReference type="NCBI Taxonomy" id="155517"/>
    <lineage>
        <taxon>Bacteria</taxon>
        <taxon>Pseudomonadati</taxon>
        <taxon>Pseudomonadota</taxon>
        <taxon>Gammaproteobacteria</taxon>
        <taxon>Pasteurellales</taxon>
        <taxon>Pasteurellaceae</taxon>
        <taxon>Gallibacterium</taxon>
    </lineage>
</organism>
<comment type="caution">
    <text evidence="5">The sequence shown here is derived from an EMBL/GenBank/DDBJ whole genome shotgun (WGS) entry which is preliminary data.</text>
</comment>
<dbReference type="InterPro" id="IPR011711">
    <property type="entry name" value="GntR_C"/>
</dbReference>
<dbReference type="AlphaFoldDB" id="A0A0A2XXR0"/>
<dbReference type="Pfam" id="PF00392">
    <property type="entry name" value="GntR"/>
    <property type="match status" value="1"/>
</dbReference>
<dbReference type="PROSITE" id="PS50949">
    <property type="entry name" value="HTH_GNTR"/>
    <property type="match status" value="1"/>
</dbReference>
<evidence type="ECO:0000313" key="6">
    <source>
        <dbReference type="Proteomes" id="UP000030418"/>
    </source>
</evidence>
<dbReference type="EMBL" id="JPXY01000056">
    <property type="protein sequence ID" value="KGQ30119.1"/>
    <property type="molecule type" value="Genomic_DNA"/>
</dbReference>
<evidence type="ECO:0000313" key="5">
    <source>
        <dbReference type="EMBL" id="KGQ30119.1"/>
    </source>
</evidence>
<protein>
    <submittedName>
        <fullName evidence="5">GntR family transcriptional regulator</fullName>
    </submittedName>
</protein>